<keyword evidence="6" id="KW-1015">Disulfide bond</keyword>
<feature type="transmembrane region" description="Helical" evidence="7">
    <location>
        <begin position="88"/>
        <end position="107"/>
    </location>
</feature>
<dbReference type="InterPro" id="IPR000301">
    <property type="entry name" value="Tetraspanin_animals"/>
</dbReference>
<dbReference type="SUPFAM" id="SSF48652">
    <property type="entry name" value="Tetraspanin"/>
    <property type="match status" value="1"/>
</dbReference>
<dbReference type="PROSITE" id="PS00421">
    <property type="entry name" value="TM4_1"/>
    <property type="match status" value="1"/>
</dbReference>
<reference evidence="8" key="1">
    <citation type="journal article" date="2023" name="Science">
        <title>Genome structures resolve the early diversification of teleost fishes.</title>
        <authorList>
            <person name="Parey E."/>
            <person name="Louis A."/>
            <person name="Montfort J."/>
            <person name="Bouchez O."/>
            <person name="Roques C."/>
            <person name="Iampietro C."/>
            <person name="Lluch J."/>
            <person name="Castinel A."/>
            <person name="Donnadieu C."/>
            <person name="Desvignes T."/>
            <person name="Floi Bucao C."/>
            <person name="Jouanno E."/>
            <person name="Wen M."/>
            <person name="Mejri S."/>
            <person name="Dirks R."/>
            <person name="Jansen H."/>
            <person name="Henkel C."/>
            <person name="Chen W.J."/>
            <person name="Zahm M."/>
            <person name="Cabau C."/>
            <person name="Klopp C."/>
            <person name="Thompson A.W."/>
            <person name="Robinson-Rechavi M."/>
            <person name="Braasch I."/>
            <person name="Lecointre G."/>
            <person name="Bobe J."/>
            <person name="Postlethwait J.H."/>
            <person name="Berthelot C."/>
            <person name="Roest Crollius H."/>
            <person name="Guiguen Y."/>
        </authorList>
    </citation>
    <scope>NUCLEOTIDE SEQUENCE</scope>
    <source>
        <strain evidence="8">Concon-B</strain>
    </source>
</reference>
<dbReference type="OrthoDB" id="10033535at2759"/>
<dbReference type="PANTHER" id="PTHR19282">
    <property type="entry name" value="TETRASPANIN"/>
    <property type="match status" value="1"/>
</dbReference>
<evidence type="ECO:0000256" key="5">
    <source>
        <dbReference type="ARBA" id="ARBA00023136"/>
    </source>
</evidence>
<dbReference type="EMBL" id="JAFJMO010000013">
    <property type="protein sequence ID" value="KAJ8258937.1"/>
    <property type="molecule type" value="Genomic_DNA"/>
</dbReference>
<dbReference type="InterPro" id="IPR008952">
    <property type="entry name" value="Tetraspanin_EC2_sf"/>
</dbReference>
<evidence type="ECO:0000313" key="8">
    <source>
        <dbReference type="EMBL" id="KAJ8258937.1"/>
    </source>
</evidence>
<evidence type="ECO:0000256" key="2">
    <source>
        <dbReference type="ARBA" id="ARBA00006840"/>
    </source>
</evidence>
<comment type="subcellular location">
    <subcellularLocation>
        <location evidence="1 7">Membrane</location>
        <topology evidence="1 7">Multi-pass membrane protein</topology>
    </subcellularLocation>
</comment>
<evidence type="ECO:0000256" key="4">
    <source>
        <dbReference type="ARBA" id="ARBA00022989"/>
    </source>
</evidence>
<dbReference type="GO" id="GO:1900746">
    <property type="term" value="P:regulation of vascular endothelial growth factor signaling pathway"/>
    <property type="evidence" value="ECO:0007669"/>
    <property type="project" value="TreeGrafter"/>
</dbReference>
<evidence type="ECO:0000256" key="1">
    <source>
        <dbReference type="ARBA" id="ARBA00004141"/>
    </source>
</evidence>
<dbReference type="Gene3D" id="1.10.1450.10">
    <property type="entry name" value="Tetraspanin"/>
    <property type="match status" value="1"/>
</dbReference>
<dbReference type="PIRSF" id="PIRSF002419">
    <property type="entry name" value="Tetraspanin"/>
    <property type="match status" value="1"/>
</dbReference>
<feature type="transmembrane region" description="Helical" evidence="7">
    <location>
        <begin position="55"/>
        <end position="76"/>
    </location>
</feature>
<keyword evidence="3 7" id="KW-0812">Transmembrane</keyword>
<feature type="disulfide bond" evidence="6">
    <location>
        <begin position="146"/>
        <end position="177"/>
    </location>
</feature>
<proteinExistence type="inferred from homology"/>
<keyword evidence="5 7" id="KW-0472">Membrane</keyword>
<comment type="caution">
    <text evidence="8">The sequence shown here is derived from an EMBL/GenBank/DDBJ whole genome shotgun (WGS) entry which is preliminary data.</text>
</comment>
<dbReference type="PANTHER" id="PTHR19282:SF456">
    <property type="entry name" value="CD63 MOLECULE"/>
    <property type="match status" value="1"/>
</dbReference>
<protein>
    <recommendedName>
        <fullName evidence="7">Tetraspanin</fullName>
    </recommendedName>
</protein>
<evidence type="ECO:0000256" key="7">
    <source>
        <dbReference type="RuleBase" id="RU361218"/>
    </source>
</evidence>
<dbReference type="Pfam" id="PF00335">
    <property type="entry name" value="Tetraspanin"/>
    <property type="match status" value="1"/>
</dbReference>
<keyword evidence="9" id="KW-1185">Reference proteome</keyword>
<evidence type="ECO:0000313" key="9">
    <source>
        <dbReference type="Proteomes" id="UP001152803"/>
    </source>
</evidence>
<dbReference type="InterPro" id="IPR018503">
    <property type="entry name" value="Tetraspanin_CS"/>
</dbReference>
<evidence type="ECO:0000256" key="3">
    <source>
        <dbReference type="ARBA" id="ARBA00022692"/>
    </source>
</evidence>
<feature type="transmembrane region" description="Helical" evidence="7">
    <location>
        <begin position="207"/>
        <end position="230"/>
    </location>
</feature>
<keyword evidence="4 7" id="KW-1133">Transmembrane helix</keyword>
<feature type="transmembrane region" description="Helical" evidence="7">
    <location>
        <begin position="12"/>
        <end position="35"/>
    </location>
</feature>
<dbReference type="PRINTS" id="PR00259">
    <property type="entry name" value="TMFOUR"/>
</dbReference>
<organism evidence="8 9">
    <name type="scientific">Conger conger</name>
    <name type="common">Conger eel</name>
    <name type="synonym">Muraena conger</name>
    <dbReference type="NCBI Taxonomy" id="82655"/>
    <lineage>
        <taxon>Eukaryota</taxon>
        <taxon>Metazoa</taxon>
        <taxon>Chordata</taxon>
        <taxon>Craniata</taxon>
        <taxon>Vertebrata</taxon>
        <taxon>Euteleostomi</taxon>
        <taxon>Actinopterygii</taxon>
        <taxon>Neopterygii</taxon>
        <taxon>Teleostei</taxon>
        <taxon>Anguilliformes</taxon>
        <taxon>Congridae</taxon>
        <taxon>Conger</taxon>
    </lineage>
</organism>
<dbReference type="GO" id="GO:0005886">
    <property type="term" value="C:plasma membrane"/>
    <property type="evidence" value="ECO:0007669"/>
    <property type="project" value="TreeGrafter"/>
</dbReference>
<dbReference type="InterPro" id="IPR018499">
    <property type="entry name" value="Tetraspanin/Peripherin"/>
</dbReference>
<sequence length="240" mass="26208">MAVEGGAKCIKYLLFFFNFLFWICGLALIVLGVLAQMALNNTLVINHASGSAVPLILIAVGVIIFFIAFFGCCGAWKENHCMVTTFSVLLCFIVMIEIGAAIAGYIYRGQLNDIVDSSFKDMVKKYNSSSEDIKKAVDNMQMELHCCGVNSSADWADFMPDQKSVPESCCKKQTQGCGNGAMQDADKVYQKGCLLTVKELLKNNVKLVIVAAVVIAFLQVTGIVFACLLMKSIRSGYEVM</sequence>
<name>A0A9Q1D637_CONCO</name>
<dbReference type="Proteomes" id="UP001152803">
    <property type="component" value="Unassembled WGS sequence"/>
</dbReference>
<dbReference type="AlphaFoldDB" id="A0A9Q1D637"/>
<comment type="similarity">
    <text evidence="2 7">Belongs to the tetraspanin (TM4SF) family.</text>
</comment>
<accession>A0A9Q1D637</accession>
<evidence type="ECO:0000256" key="6">
    <source>
        <dbReference type="PIRSR" id="PIRSR002419-1"/>
    </source>
</evidence>
<gene>
    <name evidence="8" type="ORF">COCON_G00179490</name>
</gene>